<dbReference type="AlphaFoldDB" id="A0A382ZA01"/>
<dbReference type="GO" id="GO:0006351">
    <property type="term" value="P:DNA-templated transcription"/>
    <property type="evidence" value="ECO:0007669"/>
    <property type="project" value="TreeGrafter"/>
</dbReference>
<dbReference type="GO" id="GO:0043565">
    <property type="term" value="F:sequence-specific DNA binding"/>
    <property type="evidence" value="ECO:0007669"/>
    <property type="project" value="TreeGrafter"/>
</dbReference>
<organism evidence="3">
    <name type="scientific">marine metagenome</name>
    <dbReference type="NCBI Taxonomy" id="408172"/>
    <lineage>
        <taxon>unclassified sequences</taxon>
        <taxon>metagenomes</taxon>
        <taxon>ecological metagenomes</taxon>
    </lineage>
</organism>
<dbReference type="PROSITE" id="PS50931">
    <property type="entry name" value="HTH_LYSR"/>
    <property type="match status" value="1"/>
</dbReference>
<evidence type="ECO:0000256" key="1">
    <source>
        <dbReference type="ARBA" id="ARBA00009437"/>
    </source>
</evidence>
<proteinExistence type="inferred from homology"/>
<dbReference type="InterPro" id="IPR036388">
    <property type="entry name" value="WH-like_DNA-bd_sf"/>
</dbReference>
<dbReference type="InterPro" id="IPR058163">
    <property type="entry name" value="LysR-type_TF_proteobact-type"/>
</dbReference>
<accession>A0A382ZA01</accession>
<reference evidence="3" key="1">
    <citation type="submission" date="2018-05" db="EMBL/GenBank/DDBJ databases">
        <authorList>
            <person name="Lanie J.A."/>
            <person name="Ng W.-L."/>
            <person name="Kazmierczak K.M."/>
            <person name="Andrzejewski T.M."/>
            <person name="Davidsen T.M."/>
            <person name="Wayne K.J."/>
            <person name="Tettelin H."/>
            <person name="Glass J.I."/>
            <person name="Rusch D."/>
            <person name="Podicherti R."/>
            <person name="Tsui H.-C.T."/>
            <person name="Winkler M.E."/>
        </authorList>
    </citation>
    <scope>NUCLEOTIDE SEQUENCE</scope>
</reference>
<protein>
    <recommendedName>
        <fullName evidence="2">HTH lysR-type domain-containing protein</fullName>
    </recommendedName>
</protein>
<feature type="non-terminal residue" evidence="3">
    <location>
        <position position="49"/>
    </location>
</feature>
<sequence length="49" mass="5566">MSYRLPSLNGLRAFEAAARHMSFTLAAEELNVTQTAVSHQIRRLEEDFS</sequence>
<dbReference type="PANTHER" id="PTHR30537:SF74">
    <property type="entry name" value="HTH-TYPE TRANSCRIPTIONAL REGULATOR TRPI"/>
    <property type="match status" value="1"/>
</dbReference>
<dbReference type="InterPro" id="IPR000847">
    <property type="entry name" value="LysR_HTH_N"/>
</dbReference>
<evidence type="ECO:0000313" key="3">
    <source>
        <dbReference type="EMBL" id="SVD92321.1"/>
    </source>
</evidence>
<dbReference type="PANTHER" id="PTHR30537">
    <property type="entry name" value="HTH-TYPE TRANSCRIPTIONAL REGULATOR"/>
    <property type="match status" value="1"/>
</dbReference>
<dbReference type="Pfam" id="PF00126">
    <property type="entry name" value="HTH_1"/>
    <property type="match status" value="1"/>
</dbReference>
<dbReference type="Gene3D" id="1.10.10.10">
    <property type="entry name" value="Winged helix-like DNA-binding domain superfamily/Winged helix DNA-binding domain"/>
    <property type="match status" value="1"/>
</dbReference>
<dbReference type="PRINTS" id="PR00039">
    <property type="entry name" value="HTHLYSR"/>
</dbReference>
<evidence type="ECO:0000259" key="2">
    <source>
        <dbReference type="PROSITE" id="PS50931"/>
    </source>
</evidence>
<dbReference type="SUPFAM" id="SSF46785">
    <property type="entry name" value="Winged helix' DNA-binding domain"/>
    <property type="match status" value="1"/>
</dbReference>
<dbReference type="InterPro" id="IPR036390">
    <property type="entry name" value="WH_DNA-bd_sf"/>
</dbReference>
<gene>
    <name evidence="3" type="ORF">METZ01_LOCUS445175</name>
</gene>
<feature type="domain" description="HTH lysR-type" evidence="2">
    <location>
        <begin position="6"/>
        <end position="49"/>
    </location>
</feature>
<name>A0A382ZA01_9ZZZZ</name>
<dbReference type="EMBL" id="UINC01182226">
    <property type="protein sequence ID" value="SVD92321.1"/>
    <property type="molecule type" value="Genomic_DNA"/>
</dbReference>
<comment type="similarity">
    <text evidence="1">Belongs to the LysR transcriptional regulatory family.</text>
</comment>
<dbReference type="GO" id="GO:0003700">
    <property type="term" value="F:DNA-binding transcription factor activity"/>
    <property type="evidence" value="ECO:0007669"/>
    <property type="project" value="InterPro"/>
</dbReference>